<reference evidence="2" key="1">
    <citation type="journal article" date="2020" name="mSystems">
        <title>Genome- and Community-Level Interaction Insights into Carbon Utilization and Element Cycling Functions of Hydrothermarchaeota in Hydrothermal Sediment.</title>
        <authorList>
            <person name="Zhou Z."/>
            <person name="Liu Y."/>
            <person name="Xu W."/>
            <person name="Pan J."/>
            <person name="Luo Z.H."/>
            <person name="Li M."/>
        </authorList>
    </citation>
    <scope>NUCLEOTIDE SEQUENCE [LARGE SCALE GENOMIC DNA]</scope>
    <source>
        <strain evidence="2">HyVt-527</strain>
    </source>
</reference>
<feature type="transmembrane region" description="Helical" evidence="1">
    <location>
        <begin position="100"/>
        <end position="131"/>
    </location>
</feature>
<comment type="caution">
    <text evidence="2">The sequence shown here is derived from an EMBL/GenBank/DDBJ whole genome shotgun (WGS) entry which is preliminary data.</text>
</comment>
<evidence type="ECO:0000313" key="2">
    <source>
        <dbReference type="EMBL" id="HHJ53897.1"/>
    </source>
</evidence>
<protein>
    <submittedName>
        <fullName evidence="2">Uncharacterized protein</fullName>
    </submittedName>
</protein>
<gene>
    <name evidence="2" type="ORF">ENJ89_11930</name>
</gene>
<organism evidence="2">
    <name type="scientific">Caldithrix abyssi</name>
    <dbReference type="NCBI Taxonomy" id="187145"/>
    <lineage>
        <taxon>Bacteria</taxon>
        <taxon>Pseudomonadati</taxon>
        <taxon>Calditrichota</taxon>
        <taxon>Calditrichia</taxon>
        <taxon>Calditrichales</taxon>
        <taxon>Calditrichaceae</taxon>
        <taxon>Caldithrix</taxon>
    </lineage>
</organism>
<proteinExistence type="predicted"/>
<keyword evidence="1" id="KW-0812">Transmembrane</keyword>
<sequence>MTKALFFKEWLKIKWSFWSMVALAALLLIKLALNISYSIRLMGANNFWYHNTVQGGIFYSDFVYFFAFAALVFAIAQYMPEITDDRLKLTLHLPMAENTILISMIFFGTMMFFVVYFLTAASLVGIVASHFPNEVVRSVCLTILPWGAAGLVVYWAAAAIFVERIWIKRIFLIIITALYVSNLLSANNFQIYDRVIVYFIFLSLLFSIAIIYTGHRYRKGVRK</sequence>
<feature type="transmembrane region" description="Helical" evidence="1">
    <location>
        <begin position="62"/>
        <end position="79"/>
    </location>
</feature>
<evidence type="ECO:0000256" key="1">
    <source>
        <dbReference type="SAM" id="Phobius"/>
    </source>
</evidence>
<dbReference type="AlphaFoldDB" id="A0A7V5PS71"/>
<feature type="transmembrane region" description="Helical" evidence="1">
    <location>
        <begin position="169"/>
        <end position="189"/>
    </location>
</feature>
<accession>A0A7V5PS71</accession>
<name>A0A7V5PS71_CALAY</name>
<feature type="transmembrane region" description="Helical" evidence="1">
    <location>
        <begin position="143"/>
        <end position="162"/>
    </location>
</feature>
<feature type="transmembrane region" description="Helical" evidence="1">
    <location>
        <begin position="195"/>
        <end position="214"/>
    </location>
</feature>
<keyword evidence="1" id="KW-0472">Membrane</keyword>
<keyword evidence="1" id="KW-1133">Transmembrane helix</keyword>
<dbReference type="Proteomes" id="UP000886124">
    <property type="component" value="Unassembled WGS sequence"/>
</dbReference>
<dbReference type="EMBL" id="DROD01000752">
    <property type="protein sequence ID" value="HHJ53897.1"/>
    <property type="molecule type" value="Genomic_DNA"/>
</dbReference>